<evidence type="ECO:0000313" key="1">
    <source>
        <dbReference type="EMBL" id="MST32731.1"/>
    </source>
</evidence>
<accession>A0ABW9QSX5</accession>
<evidence type="ECO:0000313" key="2">
    <source>
        <dbReference type="Proteomes" id="UP000437736"/>
    </source>
</evidence>
<organism evidence="1 2">
    <name type="scientific">Acidiferrimicrobium australe</name>
    <dbReference type="NCBI Taxonomy" id="2664430"/>
    <lineage>
        <taxon>Bacteria</taxon>
        <taxon>Bacillati</taxon>
        <taxon>Actinomycetota</taxon>
        <taxon>Acidimicrobiia</taxon>
        <taxon>Acidimicrobiales</taxon>
        <taxon>Acidimicrobiaceae</taxon>
        <taxon>Acidiferrimicrobium</taxon>
    </lineage>
</organism>
<comment type="caution">
    <text evidence="1">The sequence shown here is derived from an EMBL/GenBank/DDBJ whole genome shotgun (WGS) entry which is preliminary data.</text>
</comment>
<dbReference type="Proteomes" id="UP000437736">
    <property type="component" value="Unassembled WGS sequence"/>
</dbReference>
<proteinExistence type="predicted"/>
<reference evidence="1 2" key="1">
    <citation type="submission" date="2019-11" db="EMBL/GenBank/DDBJ databases">
        <title>Acidiferrimicrobium australis gen. nov., sp. nov., an acidophilic and obligately heterotrophic, member of the Actinobacteria that catalyses dissimilatory oxido- reduction of iron isolated from metal-rich acidic water in Chile.</title>
        <authorList>
            <person name="Gonzalez D."/>
            <person name="Huber K."/>
            <person name="Hedrich S."/>
            <person name="Rojas-Villalobos C."/>
            <person name="Quatrini R."/>
            <person name="Dinamarca M.A."/>
            <person name="Schwarz A."/>
            <person name="Canales C."/>
            <person name="Nancucheo I."/>
        </authorList>
    </citation>
    <scope>NUCLEOTIDE SEQUENCE [LARGE SCALE GENOMIC DNA]</scope>
    <source>
        <strain evidence="1 2">USS-CCA1</strain>
    </source>
</reference>
<dbReference type="EMBL" id="WJHE01000370">
    <property type="protein sequence ID" value="MST32731.1"/>
    <property type="molecule type" value="Genomic_DNA"/>
</dbReference>
<keyword evidence="2" id="KW-1185">Reference proteome</keyword>
<gene>
    <name evidence="1" type="ORF">GHK86_08350</name>
</gene>
<protein>
    <submittedName>
        <fullName evidence="1">Phospholipase</fullName>
    </submittedName>
</protein>
<sequence>MTGGEQLPAPSGPGTVVLDIGGDIGAAVVSTPPQLLGEELEIRPGSGPWTGRHVAVLARPLGTRTRSAAVFPSLDAGPWVVRRRHRPEDPTEVAFAVEGGRVTSVTWPEPT</sequence>
<name>A0ABW9QSX5_9ACTN</name>